<dbReference type="Pfam" id="PF02576">
    <property type="entry name" value="RimP_N"/>
    <property type="match status" value="1"/>
</dbReference>
<evidence type="ECO:0000256" key="1">
    <source>
        <dbReference type="ARBA" id="ARBA00022490"/>
    </source>
</evidence>
<dbReference type="NCBIfam" id="NF000930">
    <property type="entry name" value="PRK00092.2-2"/>
    <property type="match status" value="1"/>
</dbReference>
<dbReference type="Gene3D" id="3.30.300.70">
    <property type="entry name" value="RimP-like superfamily, N-terminal"/>
    <property type="match status" value="1"/>
</dbReference>
<feature type="region of interest" description="Disordered" evidence="4">
    <location>
        <begin position="1"/>
        <end position="20"/>
    </location>
</feature>
<feature type="compositionally biased region" description="Gly residues" evidence="4">
    <location>
        <begin position="1"/>
        <end position="13"/>
    </location>
</feature>
<evidence type="ECO:0000256" key="3">
    <source>
        <dbReference type="HAMAP-Rule" id="MF_01077"/>
    </source>
</evidence>
<comment type="function">
    <text evidence="3">Required for maturation of 30S ribosomal subunits.</text>
</comment>
<dbReference type="PANTHER" id="PTHR33867">
    <property type="entry name" value="RIBOSOME MATURATION FACTOR RIMP"/>
    <property type="match status" value="1"/>
</dbReference>
<comment type="subcellular location">
    <subcellularLocation>
        <location evidence="3">Cytoplasm</location>
    </subcellularLocation>
</comment>
<feature type="compositionally biased region" description="Acidic residues" evidence="4">
    <location>
        <begin position="183"/>
        <end position="192"/>
    </location>
</feature>
<proteinExistence type="inferred from homology"/>
<dbReference type="InterPro" id="IPR035956">
    <property type="entry name" value="RimP_N_sf"/>
</dbReference>
<dbReference type="HAMAP" id="MF_01077">
    <property type="entry name" value="RimP"/>
    <property type="match status" value="1"/>
</dbReference>
<protein>
    <recommendedName>
        <fullName evidence="3">Ribosome maturation factor RimP</fullName>
    </recommendedName>
</protein>
<dbReference type="SUPFAM" id="SSF75420">
    <property type="entry name" value="YhbC-like, N-terminal domain"/>
    <property type="match status" value="1"/>
</dbReference>
<dbReference type="GO" id="GO:0005829">
    <property type="term" value="C:cytosol"/>
    <property type="evidence" value="ECO:0007669"/>
    <property type="project" value="TreeGrafter"/>
</dbReference>
<reference evidence="6" key="1">
    <citation type="submission" date="2024-06" db="EMBL/GenBank/DDBJ databases">
        <title>Complete genome sequence of the cellulolytic actinobacterium, Cellulosimicrobium ES-005.</title>
        <authorList>
            <person name="Matthews C.T."/>
            <person name="Underwood K.D."/>
            <person name="Ghanchi K.M."/>
            <person name="Fields S.D."/>
            <person name="Gardner S.G."/>
        </authorList>
    </citation>
    <scope>NUCLEOTIDE SEQUENCE</scope>
    <source>
        <strain evidence="6">ES-005</strain>
    </source>
</reference>
<keyword evidence="2 3" id="KW-0690">Ribosome biogenesis</keyword>
<dbReference type="AlphaFoldDB" id="A0AAU8FUG2"/>
<dbReference type="GO" id="GO:0000028">
    <property type="term" value="P:ribosomal small subunit assembly"/>
    <property type="evidence" value="ECO:0007669"/>
    <property type="project" value="TreeGrafter"/>
</dbReference>
<evidence type="ECO:0000256" key="4">
    <source>
        <dbReference type="SAM" id="MobiDB-lite"/>
    </source>
</evidence>
<dbReference type="EMBL" id="CP159290">
    <property type="protein sequence ID" value="XCH28130.1"/>
    <property type="molecule type" value="Genomic_DNA"/>
</dbReference>
<comment type="similarity">
    <text evidence="3">Belongs to the RimP family.</text>
</comment>
<dbReference type="RefSeq" id="WP_253051293.1">
    <property type="nucleotide sequence ID" value="NZ_CP159290.1"/>
</dbReference>
<evidence type="ECO:0000256" key="2">
    <source>
        <dbReference type="ARBA" id="ARBA00022517"/>
    </source>
</evidence>
<feature type="domain" description="Ribosome maturation factor RimP N-terminal" evidence="5">
    <location>
        <begin position="30"/>
        <end position="105"/>
    </location>
</feature>
<organism evidence="6">
    <name type="scientific">Cellulosimicrobium sp. ES-005</name>
    <dbReference type="NCBI Taxonomy" id="3163031"/>
    <lineage>
        <taxon>Bacteria</taxon>
        <taxon>Bacillati</taxon>
        <taxon>Actinomycetota</taxon>
        <taxon>Actinomycetes</taxon>
        <taxon>Micrococcales</taxon>
        <taxon>Promicromonosporaceae</taxon>
        <taxon>Cellulosimicrobium</taxon>
    </lineage>
</organism>
<dbReference type="InterPro" id="IPR003728">
    <property type="entry name" value="Ribosome_maturation_RimP"/>
</dbReference>
<accession>A0AAU8FUG2</accession>
<name>A0AAU8FUG2_9MICO</name>
<sequence>MAGQAGGQSGKAPGGDATSHALRESVRAAIEPAVRDAGLFLEDVTVSRAGARSVVRVVLDLPDDVEGNLDLDTVAEATRPISTALDAVDPLRGAYTLEVSTPGTDRPLTEPRHFRRARGRLVRLVLADGGTVEGRLRAGSEVGPDLLLDVPGARGVVTERVVPLADVVRGQVQVELRRALEADLPELDDAADDPAPGSTDDTTAHDEEA</sequence>
<dbReference type="InterPro" id="IPR028989">
    <property type="entry name" value="RimP_N"/>
</dbReference>
<evidence type="ECO:0000259" key="5">
    <source>
        <dbReference type="Pfam" id="PF02576"/>
    </source>
</evidence>
<feature type="region of interest" description="Disordered" evidence="4">
    <location>
        <begin position="182"/>
        <end position="209"/>
    </location>
</feature>
<dbReference type="GO" id="GO:0006412">
    <property type="term" value="P:translation"/>
    <property type="evidence" value="ECO:0007669"/>
    <property type="project" value="TreeGrafter"/>
</dbReference>
<evidence type="ECO:0000313" key="6">
    <source>
        <dbReference type="EMBL" id="XCH28130.1"/>
    </source>
</evidence>
<dbReference type="PANTHER" id="PTHR33867:SF1">
    <property type="entry name" value="RIBOSOME MATURATION FACTOR RIMP"/>
    <property type="match status" value="1"/>
</dbReference>
<gene>
    <name evidence="3 6" type="primary">rimP</name>
    <name evidence="6" type="ORF">ABRQ22_10980</name>
</gene>
<keyword evidence="1 3" id="KW-0963">Cytoplasm</keyword>